<dbReference type="InterPro" id="IPR001315">
    <property type="entry name" value="CARD"/>
</dbReference>
<keyword evidence="4" id="KW-0832">Ubl conjugation</keyword>
<evidence type="ECO:0000313" key="8">
    <source>
        <dbReference type="Proteomes" id="UP001283361"/>
    </source>
</evidence>
<dbReference type="AlphaFoldDB" id="A0AAE1D515"/>
<gene>
    <name evidence="7" type="ORF">RRG08_000136</name>
</gene>
<sequence length="322" mass="36939">MNNSEDISLDSCDAQDNLGYLIAVLKPYIEERVTIPLLIPQMPCMRDLYHRIFEIKNDRKQAADIFFKYLKETNEPGKYQQLLSALEEQGYSLVVDVIKDGNLSSSDEDNRRLIELFIKRLAETITPDAMAEELLQRQIIAADEAEKIRKISKNESLLDAALYLLNRIHCRKNTWYTEFLEVLWDMNHCDLVKDIDSKFYTKKRQESSEDSMYSGEPSIEHTHLVSDTERPLPSFHQGAASSGLLSSSGWLNAPPLSERNCSEGSSRSEHFQSAPEHSLMQEILTQLTKLSHQMMLQTDSIAQVSDRVLILEKKVDQILEKL</sequence>
<evidence type="ECO:0000256" key="4">
    <source>
        <dbReference type="ARBA" id="ARBA00022843"/>
    </source>
</evidence>
<evidence type="ECO:0000256" key="3">
    <source>
        <dbReference type="ARBA" id="ARBA00022588"/>
    </source>
</evidence>
<organism evidence="7 8">
    <name type="scientific">Elysia crispata</name>
    <name type="common">lettuce slug</name>
    <dbReference type="NCBI Taxonomy" id="231223"/>
    <lineage>
        <taxon>Eukaryota</taxon>
        <taxon>Metazoa</taxon>
        <taxon>Spiralia</taxon>
        <taxon>Lophotrochozoa</taxon>
        <taxon>Mollusca</taxon>
        <taxon>Gastropoda</taxon>
        <taxon>Heterobranchia</taxon>
        <taxon>Euthyneura</taxon>
        <taxon>Panpulmonata</taxon>
        <taxon>Sacoglossa</taxon>
        <taxon>Placobranchoidea</taxon>
        <taxon>Plakobranchidae</taxon>
        <taxon>Elysia</taxon>
    </lineage>
</organism>
<evidence type="ECO:0000256" key="1">
    <source>
        <dbReference type="ARBA" id="ARBA00022499"/>
    </source>
</evidence>
<dbReference type="Proteomes" id="UP001283361">
    <property type="component" value="Unassembled WGS sequence"/>
</dbReference>
<dbReference type="InterPro" id="IPR011029">
    <property type="entry name" value="DEATH-like_dom_sf"/>
</dbReference>
<keyword evidence="3" id="KW-0399">Innate immunity</keyword>
<reference evidence="7" key="1">
    <citation type="journal article" date="2023" name="G3 (Bethesda)">
        <title>A reference genome for the long-term kleptoplast-retaining sea slug Elysia crispata morphotype clarki.</title>
        <authorList>
            <person name="Eastman K.E."/>
            <person name="Pendleton A.L."/>
            <person name="Shaikh M.A."/>
            <person name="Suttiyut T."/>
            <person name="Ogas R."/>
            <person name="Tomko P."/>
            <person name="Gavelis G."/>
            <person name="Widhalm J.R."/>
            <person name="Wisecaver J.H."/>
        </authorList>
    </citation>
    <scope>NUCLEOTIDE SEQUENCE</scope>
    <source>
        <strain evidence="7">ECLA1</strain>
    </source>
</reference>
<evidence type="ECO:0000313" key="7">
    <source>
        <dbReference type="EMBL" id="KAK3757621.1"/>
    </source>
</evidence>
<proteinExistence type="predicted"/>
<protein>
    <recommendedName>
        <fullName evidence="6">CARD domain-containing protein</fullName>
    </recommendedName>
</protein>
<dbReference type="Pfam" id="PF16739">
    <property type="entry name" value="CARD_2"/>
    <property type="match status" value="1"/>
</dbReference>
<evidence type="ECO:0000256" key="2">
    <source>
        <dbReference type="ARBA" id="ARBA00022553"/>
    </source>
</evidence>
<feature type="domain" description="CARD" evidence="6">
    <location>
        <begin position="106"/>
        <end position="183"/>
    </location>
</feature>
<dbReference type="GO" id="GO:0042981">
    <property type="term" value="P:regulation of apoptotic process"/>
    <property type="evidence" value="ECO:0007669"/>
    <property type="project" value="InterPro"/>
</dbReference>
<dbReference type="SUPFAM" id="SSF47986">
    <property type="entry name" value="DEATH domain"/>
    <property type="match status" value="1"/>
</dbReference>
<dbReference type="EMBL" id="JAWDGP010005352">
    <property type="protein sequence ID" value="KAK3757621.1"/>
    <property type="molecule type" value="Genomic_DNA"/>
</dbReference>
<accession>A0AAE1D515</accession>
<keyword evidence="5" id="KW-0391">Immunity</keyword>
<dbReference type="Gene3D" id="1.10.533.10">
    <property type="entry name" value="Death Domain, Fas"/>
    <property type="match status" value="2"/>
</dbReference>
<keyword evidence="8" id="KW-1185">Reference proteome</keyword>
<dbReference type="GO" id="GO:0005737">
    <property type="term" value="C:cytoplasm"/>
    <property type="evidence" value="ECO:0007669"/>
    <property type="project" value="UniProtKB-ARBA"/>
</dbReference>
<name>A0AAE1D515_9GAST</name>
<comment type="caution">
    <text evidence="7">The sequence shown here is derived from an EMBL/GenBank/DDBJ whole genome shotgun (WGS) entry which is preliminary data.</text>
</comment>
<dbReference type="PROSITE" id="PS50209">
    <property type="entry name" value="CARD"/>
    <property type="match status" value="1"/>
</dbReference>
<dbReference type="InterPro" id="IPR031964">
    <property type="entry name" value="CARD_dom"/>
</dbReference>
<evidence type="ECO:0000256" key="5">
    <source>
        <dbReference type="ARBA" id="ARBA00022859"/>
    </source>
</evidence>
<keyword evidence="1" id="KW-1017">Isopeptide bond</keyword>
<keyword evidence="2" id="KW-0597">Phosphoprotein</keyword>
<evidence type="ECO:0000259" key="6">
    <source>
        <dbReference type="PROSITE" id="PS50209"/>
    </source>
</evidence>
<dbReference type="GO" id="GO:0045087">
    <property type="term" value="P:innate immune response"/>
    <property type="evidence" value="ECO:0007669"/>
    <property type="project" value="UniProtKB-KW"/>
</dbReference>